<evidence type="ECO:0000313" key="4">
    <source>
        <dbReference type="Proteomes" id="UP000321386"/>
    </source>
</evidence>
<keyword evidence="4" id="KW-1185">Reference proteome</keyword>
<keyword evidence="2" id="KW-1133">Transmembrane helix</keyword>
<evidence type="ECO:0000256" key="1">
    <source>
        <dbReference type="SAM" id="Coils"/>
    </source>
</evidence>
<protein>
    <submittedName>
        <fullName evidence="3">Uncharacterized protein</fullName>
    </submittedName>
</protein>
<dbReference type="EMBL" id="BJUA01000003">
    <property type="protein sequence ID" value="GEK17143.1"/>
    <property type="molecule type" value="Genomic_DNA"/>
</dbReference>
<feature type="transmembrane region" description="Helical" evidence="2">
    <location>
        <begin position="7"/>
        <end position="27"/>
    </location>
</feature>
<gene>
    <name evidence="3" type="ORF">CPE01_08760</name>
</gene>
<name>A0A510UR51_9CELL</name>
<sequence length="141" mass="15186">MRARVKALLPVAAAGVLGVVAAVLALAGEQKAALALVALLVTLVAAVAVDVWLRTRDSQHMLRLSAERQNVIAGRLSAFLDDTSLEGDGEERQGNNLVLRLEAIERRVVAALESERLRSADERAELRREVAELRAASRQDG</sequence>
<comment type="caution">
    <text evidence="3">The sequence shown here is derived from an EMBL/GenBank/DDBJ whole genome shotgun (WGS) entry which is preliminary data.</text>
</comment>
<feature type="coiled-coil region" evidence="1">
    <location>
        <begin position="109"/>
        <end position="136"/>
    </location>
</feature>
<keyword evidence="2" id="KW-0812">Transmembrane</keyword>
<keyword evidence="2" id="KW-0472">Membrane</keyword>
<accession>A0A510UR51</accession>
<proteinExistence type="predicted"/>
<dbReference type="AlphaFoldDB" id="A0A510UR51"/>
<dbReference type="RefSeq" id="WP_146805409.1">
    <property type="nucleotide sequence ID" value="NZ_BJUA01000003.1"/>
</dbReference>
<reference evidence="3 4" key="1">
    <citation type="submission" date="2019-07" db="EMBL/GenBank/DDBJ databases">
        <title>Whole genome shotgun sequence of Cellulomonas persica NBRC 101101.</title>
        <authorList>
            <person name="Hosoyama A."/>
            <person name="Uohara A."/>
            <person name="Ohji S."/>
            <person name="Ichikawa N."/>
        </authorList>
    </citation>
    <scope>NUCLEOTIDE SEQUENCE [LARGE SCALE GENOMIC DNA]</scope>
    <source>
        <strain evidence="3 4">NBRC 101101</strain>
    </source>
</reference>
<keyword evidence="1" id="KW-0175">Coiled coil</keyword>
<dbReference type="Proteomes" id="UP000321386">
    <property type="component" value="Unassembled WGS sequence"/>
</dbReference>
<organism evidence="3 4">
    <name type="scientific">Cellulomonas persica</name>
    <dbReference type="NCBI Taxonomy" id="76861"/>
    <lineage>
        <taxon>Bacteria</taxon>
        <taxon>Bacillati</taxon>
        <taxon>Actinomycetota</taxon>
        <taxon>Actinomycetes</taxon>
        <taxon>Micrococcales</taxon>
        <taxon>Cellulomonadaceae</taxon>
        <taxon>Cellulomonas</taxon>
    </lineage>
</organism>
<evidence type="ECO:0000313" key="3">
    <source>
        <dbReference type="EMBL" id="GEK17143.1"/>
    </source>
</evidence>
<feature type="transmembrane region" description="Helical" evidence="2">
    <location>
        <begin position="33"/>
        <end position="53"/>
    </location>
</feature>
<evidence type="ECO:0000256" key="2">
    <source>
        <dbReference type="SAM" id="Phobius"/>
    </source>
</evidence>